<dbReference type="PANTHER" id="PTHR43080:SF2">
    <property type="entry name" value="CBS DOMAIN-CONTAINING PROTEIN"/>
    <property type="match status" value="1"/>
</dbReference>
<protein>
    <submittedName>
        <fullName evidence="4">CBS domain protein</fullName>
    </submittedName>
</protein>
<evidence type="ECO:0000256" key="2">
    <source>
        <dbReference type="PROSITE-ProRule" id="PRU00703"/>
    </source>
</evidence>
<evidence type="ECO:0000313" key="5">
    <source>
        <dbReference type="Proteomes" id="UP000317043"/>
    </source>
</evidence>
<dbReference type="RefSeq" id="WP_142039629.1">
    <property type="nucleotide sequence ID" value="NZ_JBHTGS010000001.1"/>
</dbReference>
<keyword evidence="1 2" id="KW-0129">CBS domain</keyword>
<dbReference type="SMART" id="SM00116">
    <property type="entry name" value="CBS"/>
    <property type="match status" value="2"/>
</dbReference>
<reference evidence="4 5" key="1">
    <citation type="submission" date="2019-06" db="EMBL/GenBank/DDBJ databases">
        <title>Sequencing the genomes of 1000 actinobacteria strains.</title>
        <authorList>
            <person name="Klenk H.-P."/>
        </authorList>
    </citation>
    <scope>NUCLEOTIDE SEQUENCE [LARGE SCALE GENOMIC DNA]</scope>
    <source>
        <strain evidence="4 5">DSM 45928</strain>
    </source>
</reference>
<feature type="domain" description="CBS" evidence="3">
    <location>
        <begin position="7"/>
        <end position="63"/>
    </location>
</feature>
<feature type="domain" description="CBS" evidence="3">
    <location>
        <begin position="72"/>
        <end position="128"/>
    </location>
</feature>
<dbReference type="Pfam" id="PF00571">
    <property type="entry name" value="CBS"/>
    <property type="match status" value="2"/>
</dbReference>
<dbReference type="AlphaFoldDB" id="A0A543AX64"/>
<dbReference type="OrthoDB" id="9807125at2"/>
<gene>
    <name evidence="4" type="ORF">FB566_2712</name>
</gene>
<dbReference type="Proteomes" id="UP000317043">
    <property type="component" value="Unassembled WGS sequence"/>
</dbReference>
<dbReference type="EMBL" id="VFOW01000001">
    <property type="protein sequence ID" value="TQL77162.1"/>
    <property type="molecule type" value="Genomic_DNA"/>
</dbReference>
<evidence type="ECO:0000313" key="4">
    <source>
        <dbReference type="EMBL" id="TQL77162.1"/>
    </source>
</evidence>
<dbReference type="SUPFAM" id="SSF54631">
    <property type="entry name" value="CBS-domain pair"/>
    <property type="match status" value="1"/>
</dbReference>
<dbReference type="InterPro" id="IPR051257">
    <property type="entry name" value="Diverse_CBS-Domain"/>
</dbReference>
<dbReference type="Gene3D" id="3.10.580.10">
    <property type="entry name" value="CBS-domain"/>
    <property type="match status" value="1"/>
</dbReference>
<dbReference type="InterPro" id="IPR000644">
    <property type="entry name" value="CBS_dom"/>
</dbReference>
<organism evidence="4 5">
    <name type="scientific">Stackebrandtia endophytica</name>
    <dbReference type="NCBI Taxonomy" id="1496996"/>
    <lineage>
        <taxon>Bacteria</taxon>
        <taxon>Bacillati</taxon>
        <taxon>Actinomycetota</taxon>
        <taxon>Actinomycetes</taxon>
        <taxon>Glycomycetales</taxon>
        <taxon>Glycomycetaceae</taxon>
        <taxon>Stackebrandtia</taxon>
    </lineage>
</organism>
<accession>A0A543AX64</accession>
<sequence>MLITQAMTTNILSIGPAHTLRQAAALMSARRVGAAVVADPDAHGHGIITERDVMTAVGAGLDPDAEAVAAHLTRELVFANPQWTIDDAVDAMVRGGFRHLIVLSNGEVHGILSVRDVLRVWTKTSTGVAAG</sequence>
<dbReference type="PANTHER" id="PTHR43080">
    <property type="entry name" value="CBS DOMAIN-CONTAINING PROTEIN CBSX3, MITOCHONDRIAL"/>
    <property type="match status" value="1"/>
</dbReference>
<dbReference type="PROSITE" id="PS51371">
    <property type="entry name" value="CBS"/>
    <property type="match status" value="2"/>
</dbReference>
<proteinExistence type="predicted"/>
<name>A0A543AX64_9ACTN</name>
<dbReference type="InterPro" id="IPR046342">
    <property type="entry name" value="CBS_dom_sf"/>
</dbReference>
<evidence type="ECO:0000256" key="1">
    <source>
        <dbReference type="ARBA" id="ARBA00023122"/>
    </source>
</evidence>
<dbReference type="InParanoid" id="A0A543AX64"/>
<evidence type="ECO:0000259" key="3">
    <source>
        <dbReference type="PROSITE" id="PS51371"/>
    </source>
</evidence>
<comment type="caution">
    <text evidence="4">The sequence shown here is derived from an EMBL/GenBank/DDBJ whole genome shotgun (WGS) entry which is preliminary data.</text>
</comment>
<keyword evidence="5" id="KW-1185">Reference proteome</keyword>